<accession>A0A914WBA7</accession>
<keyword evidence="1" id="KW-0732">Signal</keyword>
<feature type="chain" id="PRO_5037424771" evidence="1">
    <location>
        <begin position="21"/>
        <end position="167"/>
    </location>
</feature>
<keyword evidence="2" id="KW-1185">Reference proteome</keyword>
<dbReference type="InterPro" id="IPR045860">
    <property type="entry name" value="Snake_toxin-like_sf"/>
</dbReference>
<sequence length="167" mass="18471">MHRLVVLASVAFAFVSTADSLVCYTCDRGACVGGIDQWVQETCSPDSTICYTFYNDWNEKRAWRKGCGFKDCAHVPGYTQGAPCEYCASDKCNNQPDDRPVAGCIGQPNCPSDRNTVKPWNPTPFLPEQGSGEGGGLSWGQNGSSRINMCYFLILFMSLCTYWRFAL</sequence>
<reference evidence="3" key="1">
    <citation type="submission" date="2022-11" db="UniProtKB">
        <authorList>
            <consortium name="WormBaseParasite"/>
        </authorList>
    </citation>
    <scope>IDENTIFICATION</scope>
</reference>
<protein>
    <submittedName>
        <fullName evidence="3">Uncharacterized protein</fullName>
    </submittedName>
</protein>
<evidence type="ECO:0000256" key="1">
    <source>
        <dbReference type="SAM" id="SignalP"/>
    </source>
</evidence>
<organism evidence="2 3">
    <name type="scientific">Plectus sambesii</name>
    <dbReference type="NCBI Taxonomy" id="2011161"/>
    <lineage>
        <taxon>Eukaryota</taxon>
        <taxon>Metazoa</taxon>
        <taxon>Ecdysozoa</taxon>
        <taxon>Nematoda</taxon>
        <taxon>Chromadorea</taxon>
        <taxon>Plectida</taxon>
        <taxon>Plectina</taxon>
        <taxon>Plectoidea</taxon>
        <taxon>Plectidae</taxon>
        <taxon>Plectus</taxon>
    </lineage>
</organism>
<evidence type="ECO:0000313" key="3">
    <source>
        <dbReference type="WBParaSite" id="PSAMB.scaffold366size54439.g5044.t1"/>
    </source>
</evidence>
<dbReference type="AlphaFoldDB" id="A0A914WBA7"/>
<dbReference type="Proteomes" id="UP000887566">
    <property type="component" value="Unplaced"/>
</dbReference>
<proteinExistence type="predicted"/>
<dbReference type="WBParaSite" id="PSAMB.scaffold366size54439.g5044.t1">
    <property type="protein sequence ID" value="PSAMB.scaffold366size54439.g5044.t1"/>
    <property type="gene ID" value="PSAMB.scaffold366size54439.g5044"/>
</dbReference>
<name>A0A914WBA7_9BILA</name>
<evidence type="ECO:0000313" key="2">
    <source>
        <dbReference type="Proteomes" id="UP000887566"/>
    </source>
</evidence>
<dbReference type="SUPFAM" id="SSF57302">
    <property type="entry name" value="Snake toxin-like"/>
    <property type="match status" value="1"/>
</dbReference>
<feature type="signal peptide" evidence="1">
    <location>
        <begin position="1"/>
        <end position="20"/>
    </location>
</feature>